<evidence type="ECO:0000256" key="9">
    <source>
        <dbReference type="ARBA" id="ARBA00023136"/>
    </source>
</evidence>
<feature type="compositionally biased region" description="Polar residues" evidence="12">
    <location>
        <begin position="1167"/>
        <end position="1176"/>
    </location>
</feature>
<dbReference type="Gene3D" id="3.90.1480.20">
    <property type="entry name" value="Glycosyl transferase family 29"/>
    <property type="match status" value="1"/>
</dbReference>
<evidence type="ECO:0000256" key="12">
    <source>
        <dbReference type="SAM" id="MobiDB-lite"/>
    </source>
</evidence>
<dbReference type="EMBL" id="JAAWVO010060225">
    <property type="protein sequence ID" value="MBN3322387.1"/>
    <property type="molecule type" value="Genomic_DNA"/>
</dbReference>
<keyword evidence="6" id="KW-0735">Signal-anchor</keyword>
<evidence type="ECO:0000256" key="11">
    <source>
        <dbReference type="SAM" id="Coils"/>
    </source>
</evidence>
<feature type="compositionally biased region" description="Polar residues" evidence="12">
    <location>
        <begin position="74"/>
        <end position="96"/>
    </location>
</feature>
<keyword evidence="8" id="KW-0333">Golgi apparatus</keyword>
<dbReference type="InterPro" id="IPR038578">
    <property type="entry name" value="GT29-like_sf"/>
</dbReference>
<keyword evidence="10" id="KW-0325">Glycoprotein</keyword>
<dbReference type="InterPro" id="IPR000048">
    <property type="entry name" value="IQ_motif_EF-hand-BS"/>
</dbReference>
<reference evidence="13" key="1">
    <citation type="journal article" date="2021" name="Cell">
        <title>Tracing the genetic footprints of vertebrate landing in non-teleost ray-finned fishes.</title>
        <authorList>
            <person name="Bi X."/>
            <person name="Wang K."/>
            <person name="Yang L."/>
            <person name="Pan H."/>
            <person name="Jiang H."/>
            <person name="Wei Q."/>
            <person name="Fang M."/>
            <person name="Yu H."/>
            <person name="Zhu C."/>
            <person name="Cai Y."/>
            <person name="He Y."/>
            <person name="Gan X."/>
            <person name="Zeng H."/>
            <person name="Yu D."/>
            <person name="Zhu Y."/>
            <person name="Jiang H."/>
            <person name="Qiu Q."/>
            <person name="Yang H."/>
            <person name="Zhang Y.E."/>
            <person name="Wang W."/>
            <person name="Zhu M."/>
            <person name="He S."/>
            <person name="Zhang G."/>
        </authorList>
    </citation>
    <scope>NUCLEOTIDE SEQUENCE</scope>
    <source>
        <strain evidence="13">Allg_001</strain>
    </source>
</reference>
<evidence type="ECO:0000256" key="10">
    <source>
        <dbReference type="ARBA" id="ARBA00023180"/>
    </source>
</evidence>
<dbReference type="FunFam" id="3.90.1480.20:FF:000015">
    <property type="entry name" value="Lactosylceramide alpha-2,3-sialyltransferase"/>
    <property type="match status" value="1"/>
</dbReference>
<evidence type="ECO:0000256" key="1">
    <source>
        <dbReference type="ARBA" id="ARBA00004323"/>
    </source>
</evidence>
<feature type="region of interest" description="Disordered" evidence="12">
    <location>
        <begin position="1152"/>
        <end position="1188"/>
    </location>
</feature>
<keyword evidence="14" id="KW-1185">Reference proteome</keyword>
<dbReference type="InterPro" id="IPR030465">
    <property type="entry name" value="CEP131"/>
</dbReference>
<feature type="region of interest" description="Disordered" evidence="12">
    <location>
        <begin position="355"/>
        <end position="425"/>
    </location>
</feature>
<evidence type="ECO:0000313" key="13">
    <source>
        <dbReference type="EMBL" id="MBN3322387.1"/>
    </source>
</evidence>
<proteinExistence type="inferred from homology"/>
<feature type="region of interest" description="Disordered" evidence="12">
    <location>
        <begin position="74"/>
        <end position="100"/>
    </location>
</feature>
<evidence type="ECO:0000256" key="2">
    <source>
        <dbReference type="ARBA" id="ARBA00006003"/>
    </source>
</evidence>
<feature type="non-terminal residue" evidence="13">
    <location>
        <position position="1"/>
    </location>
</feature>
<dbReference type="SMART" id="SM00015">
    <property type="entry name" value="IQ"/>
    <property type="match status" value="1"/>
</dbReference>
<feature type="compositionally biased region" description="Polar residues" evidence="12">
    <location>
        <begin position="413"/>
        <end position="425"/>
    </location>
</feature>
<dbReference type="GO" id="GO:0000139">
    <property type="term" value="C:Golgi membrane"/>
    <property type="evidence" value="ECO:0007669"/>
    <property type="project" value="UniProtKB-SubCell"/>
</dbReference>
<evidence type="ECO:0000256" key="3">
    <source>
        <dbReference type="ARBA" id="ARBA00022676"/>
    </source>
</evidence>
<dbReference type="PANTHER" id="PTHR31540:SF1">
    <property type="entry name" value="CENTROSOMAL PROTEIN OF 131 KDA"/>
    <property type="match status" value="1"/>
</dbReference>
<gene>
    <name evidence="13" type="primary">Cep131</name>
    <name evidence="13" type="ORF">GTO95_0017118</name>
</gene>
<evidence type="ECO:0000256" key="7">
    <source>
        <dbReference type="ARBA" id="ARBA00022989"/>
    </source>
</evidence>
<evidence type="ECO:0000313" key="14">
    <source>
        <dbReference type="Proteomes" id="UP000736164"/>
    </source>
</evidence>
<dbReference type="InterPro" id="IPR001675">
    <property type="entry name" value="Glyco_trans_29"/>
</dbReference>
<name>A0A8J7TG32_ATRSP</name>
<dbReference type="PROSITE" id="PS50096">
    <property type="entry name" value="IQ"/>
    <property type="match status" value="1"/>
</dbReference>
<protein>
    <submittedName>
        <fullName evidence="13">CP131 protein</fullName>
    </submittedName>
</protein>
<dbReference type="GO" id="GO:0008373">
    <property type="term" value="F:sialyltransferase activity"/>
    <property type="evidence" value="ECO:0007669"/>
    <property type="project" value="InterPro"/>
</dbReference>
<organism evidence="13 14">
    <name type="scientific">Atractosteus spatula</name>
    <name type="common">Alligator gar</name>
    <name type="synonym">Lepisosteus spatula</name>
    <dbReference type="NCBI Taxonomy" id="7917"/>
    <lineage>
        <taxon>Eukaryota</taxon>
        <taxon>Metazoa</taxon>
        <taxon>Chordata</taxon>
        <taxon>Craniata</taxon>
        <taxon>Vertebrata</taxon>
        <taxon>Euteleostomi</taxon>
        <taxon>Actinopterygii</taxon>
        <taxon>Neopterygii</taxon>
        <taxon>Holostei</taxon>
        <taxon>Semionotiformes</taxon>
        <taxon>Lepisosteidae</taxon>
        <taxon>Atractosteus</taxon>
    </lineage>
</organism>
<dbReference type="GO" id="GO:0010824">
    <property type="term" value="P:regulation of centrosome duplication"/>
    <property type="evidence" value="ECO:0007669"/>
    <property type="project" value="TreeGrafter"/>
</dbReference>
<feature type="non-terminal residue" evidence="13">
    <location>
        <position position="1520"/>
    </location>
</feature>
<keyword evidence="5" id="KW-0812">Transmembrane</keyword>
<dbReference type="GO" id="GO:0034451">
    <property type="term" value="C:centriolar satellite"/>
    <property type="evidence" value="ECO:0007669"/>
    <property type="project" value="TreeGrafter"/>
</dbReference>
<keyword evidence="11" id="KW-0175">Coiled coil</keyword>
<dbReference type="Proteomes" id="UP000736164">
    <property type="component" value="Unassembled WGS sequence"/>
</dbReference>
<keyword evidence="4" id="KW-0808">Transferase</keyword>
<dbReference type="GO" id="GO:0005929">
    <property type="term" value="C:cilium"/>
    <property type="evidence" value="ECO:0007669"/>
    <property type="project" value="GOC"/>
</dbReference>
<feature type="coiled-coil region" evidence="11">
    <location>
        <begin position="729"/>
        <end position="1099"/>
    </location>
</feature>
<evidence type="ECO:0000256" key="6">
    <source>
        <dbReference type="ARBA" id="ARBA00022968"/>
    </source>
</evidence>
<evidence type="ECO:0000256" key="5">
    <source>
        <dbReference type="ARBA" id="ARBA00022692"/>
    </source>
</evidence>
<dbReference type="PANTHER" id="PTHR31540">
    <property type="entry name" value="CENTROSOMAL PROTEIN OF 131 KDA"/>
    <property type="match status" value="1"/>
</dbReference>
<feature type="region of interest" description="Disordered" evidence="12">
    <location>
        <begin position="1"/>
        <end position="21"/>
    </location>
</feature>
<evidence type="ECO:0000256" key="4">
    <source>
        <dbReference type="ARBA" id="ARBA00022679"/>
    </source>
</evidence>
<keyword evidence="7" id="KW-1133">Transmembrane helix</keyword>
<comment type="caution">
    <text evidence="13">The sequence shown here is derived from an EMBL/GenBank/DDBJ whole genome shotgun (WGS) entry which is preliminary data.</text>
</comment>
<keyword evidence="3" id="KW-0328">Glycosyltransferase</keyword>
<accession>A0A8J7TG32</accession>
<sequence length="1520" mass="174673">MHTARSPPSLPGNASVGAGGSLDLSLTGSQLSVSRRPSSAFPAKHFSRSVSLACDGKGKRNALAEAGLASTRSIKNLRRSNSTTQVNQRPNSSVSEDQSDDFLALFDSSSDGRRKLASLSKASPDRTTWNILVIQITLESRPNARSTSTVDSPVGMKKREAGIALAANFTANNRSNKAAVGNSVTTILHNNHSDKTFTPKSSNQKPSLNNIIKATVNDEGSLENGSLTKSQKNFSTNNNMALSSPTHLRRQEVTEEEAERFIQQVNHAAVTIQRWYRRHMQRQRAGEAALKRLLATKKREREQKAEEGKTQEKKKEEDRKQIRQEKARLARRAAIQELQQKRALRAAEAQRVAEEELEAMRQSGKVGRKKPTKTSPSNRSSSSASDIKTKNTDANVNVSAELDDISNLRAGSPTDSPGRGSQCSQELLHKRMSQEEPQQGAPSSIAQSKTTLNDLLDTLKLLEEEPEKLPEPKSYKKDKYSWIDEDVDNSLTLDNLERHGKLSQPAALPDGGALLSEAKLQSIMSFLDEMEKSEQERPRSVTSGSHREMLLSEEELAGVEQASATAAEVTGSMMRLKLELEEKKRTVNMLQTALAQQRELTVRHAKETEKELNRSFQLQKEQYEATIQRHLAFIDQLIDDKKALSERCEGVINELKQVDQKYTKKIAQMQEQHDLVWHILGPLCEEIKKLKELMSATEKIRREKWIDEKTKKIKEITVKGLEPEIQKLIAKHKQELKKLRAVHEAELLQADERAAQRYVRQSEELRQQLEKERDEQCQRERELAKQRYEKQLQEEEQSLQQQRRRLYSEVAEEKERLAQLASRQRAELEELRRQLEENNSLAGRALREEFDKARDEQERRHQAEMKALKERLEIEKQAWEENYMKKEEAWLLSRERELKEEVRRGRDKEIELAIQRLEEETSGAREECERTAENRVKRVREKYEAELRELERSERSLQDKNNELKKSLGELEGEVIRLQGLLQQKEQEVQDITQIRDKLAEERRSLAEVIRQEFADRLVATEEENRRMKTEVSETRARHRLEVERVTREKEEELAEVHQRVKAAILKKEETVNNLRKQHEAALKRADHLEALLEQQRKQLLGKKLGPCFYVVCGFCVALVLFYLSVNLWPCAPWDMADSSFFYPASNAHQSPAHVGQQSAGPLPVQDQGSKPQNADTPKVQMEVKPKTPTDPPFIGDKYTIEDTIPQTNCSVSIRRRFPKTSFREKYLEWVPVLQWKKHGTEKEYHRLSQYNGAHGWSVLSFNTLKAALSLLNTTANQRMFDDWDSRSNKDKCIRCAVVGNGGILKDSKKGKEIDQHDYVFRTNGAVIKGFEEDVGSRTSFYTFSTNTMRNSMRSYAHVGYQGPPLSQETRYIFLPDHDRDYILLLAAVTHTPIETGPERSKTPPTFFGDHVTAEKFKMYHPDFIRYIRNRFLRSRALKTNYRDLYRPSTGAVMLLAAVHTCDQVSAYGFMTPDYTKYSDHYYDTSYHKVVFYINHDLQLEMNLWQQLHKEGIIKLYMRQ</sequence>
<dbReference type="Pfam" id="PF00777">
    <property type="entry name" value="Glyco_transf_29"/>
    <property type="match status" value="1"/>
</dbReference>
<feature type="region of interest" description="Disordered" evidence="12">
    <location>
        <begin position="297"/>
        <end position="325"/>
    </location>
</feature>
<evidence type="ECO:0000256" key="8">
    <source>
        <dbReference type="ARBA" id="ARBA00023034"/>
    </source>
</evidence>
<keyword evidence="9" id="KW-0472">Membrane</keyword>
<dbReference type="GO" id="GO:0035735">
    <property type="term" value="P:intraciliary transport involved in cilium assembly"/>
    <property type="evidence" value="ECO:0007669"/>
    <property type="project" value="InterPro"/>
</dbReference>
<feature type="compositionally biased region" description="Low complexity" evidence="12">
    <location>
        <begin position="375"/>
        <end position="385"/>
    </location>
</feature>
<feature type="coiled-coil region" evidence="11">
    <location>
        <begin position="634"/>
        <end position="672"/>
    </location>
</feature>
<comment type="similarity">
    <text evidence="2">Belongs to the glycosyltransferase 29 family.</text>
</comment>
<feature type="coiled-coil region" evidence="11">
    <location>
        <begin position="573"/>
        <end position="600"/>
    </location>
</feature>
<comment type="subcellular location">
    <subcellularLocation>
        <location evidence="1">Golgi apparatus membrane</location>
        <topology evidence="1">Single-pass type II membrane protein</topology>
    </subcellularLocation>
</comment>